<evidence type="ECO:0000256" key="5">
    <source>
        <dbReference type="ARBA" id="ARBA00022825"/>
    </source>
</evidence>
<sequence length="332" mass="37646">MRFIILLFSFVVANISICFAIPDTIIDVIAPSSKGSELNLQLIEDYLESIGVKANIPENIYSDNEPLYSNTDEFRAESLVKALTNPKSIAIWCIRGGRGASRLIPYLEKLPDDVKKKIAQNKNRKILMGFSDISVLHIYLQNKYDWSTLHSPMLEQIVDNKISQDSIDKLELLISGYRNNIKFNLKMIDNGIELNDGILESKVVGGSISLVRASIGTCWQIDTKDKILFLEEVEPDPALLELRLEHLKQAHILDEVQAVIFGDILCTNDEQLLELVKHRFAQSVNFPVFTLNGIGHARTNYPLPLNTRAVINHIKGNRFSMTVDMPAEWRRR</sequence>
<protein>
    <submittedName>
        <fullName evidence="9">LD-carboxypeptidase family protein</fullName>
    </submittedName>
    <submittedName>
        <fullName evidence="10">Peptidase S66</fullName>
        <ecNumber evidence="10">3.4.17.13</ecNumber>
    </submittedName>
</protein>
<evidence type="ECO:0000313" key="11">
    <source>
        <dbReference type="Proteomes" id="UP000033769"/>
    </source>
</evidence>
<dbReference type="GO" id="GO:0008236">
    <property type="term" value="F:serine-type peptidase activity"/>
    <property type="evidence" value="ECO:0007669"/>
    <property type="project" value="UniProtKB-KW"/>
</dbReference>
<evidence type="ECO:0000313" key="9">
    <source>
        <dbReference type="EMBL" id="KJV53107.1"/>
    </source>
</evidence>
<comment type="similarity">
    <text evidence="1">Belongs to the peptidase S66 family.</text>
</comment>
<evidence type="ECO:0000313" key="12">
    <source>
        <dbReference type="Proteomes" id="UP000244959"/>
    </source>
</evidence>
<dbReference type="PIRSF" id="PIRSF028757">
    <property type="entry name" value="LD-carboxypeptidase"/>
    <property type="match status" value="1"/>
</dbReference>
<dbReference type="EMBL" id="LANO01000012">
    <property type="protein sequence ID" value="KJV53107.1"/>
    <property type="molecule type" value="Genomic_DNA"/>
</dbReference>
<evidence type="ECO:0000259" key="7">
    <source>
        <dbReference type="Pfam" id="PF02016"/>
    </source>
</evidence>
<gene>
    <name evidence="10" type="ORF">GILLIAM_00580</name>
    <name evidence="9" type="ORF">OTSGILL_1005</name>
</gene>
<dbReference type="PANTHER" id="PTHR30237:SF2">
    <property type="entry name" value="MUREIN TETRAPEPTIDE CARBOXYPEPTIDASE"/>
    <property type="match status" value="1"/>
</dbReference>
<keyword evidence="5" id="KW-0720">Serine protease</keyword>
<accession>A0A0F3MCA7</accession>
<dbReference type="Proteomes" id="UP000244959">
    <property type="component" value="Chromosome I"/>
</dbReference>
<dbReference type="GO" id="GO:0106415">
    <property type="term" value="F:muramoyltetrapeptide carboxypeptidase activity"/>
    <property type="evidence" value="ECO:0007669"/>
    <property type="project" value="UniProtKB-EC"/>
</dbReference>
<evidence type="ECO:0000256" key="1">
    <source>
        <dbReference type="ARBA" id="ARBA00010233"/>
    </source>
</evidence>
<dbReference type="Pfam" id="PF02016">
    <property type="entry name" value="Peptidase_S66"/>
    <property type="match status" value="1"/>
</dbReference>
<dbReference type="CDD" id="cd07025">
    <property type="entry name" value="Peptidase_S66"/>
    <property type="match status" value="1"/>
</dbReference>
<dbReference type="InterPro" id="IPR003507">
    <property type="entry name" value="S66_fam"/>
</dbReference>
<dbReference type="Pfam" id="PF17676">
    <property type="entry name" value="Peptidase_S66C"/>
    <property type="match status" value="1"/>
</dbReference>
<evidence type="ECO:0000256" key="3">
    <source>
        <dbReference type="ARBA" id="ARBA00022670"/>
    </source>
</evidence>
<evidence type="ECO:0000259" key="8">
    <source>
        <dbReference type="Pfam" id="PF17676"/>
    </source>
</evidence>
<reference evidence="10" key="3">
    <citation type="submission" date="2018-03" db="EMBL/GenBank/DDBJ databases">
        <authorList>
            <person name="Keele B.F."/>
        </authorList>
    </citation>
    <scope>NUCLEOTIDE SEQUENCE [LARGE SCALE GENOMIC DNA]</scope>
    <source>
        <strain evidence="10">Gilliam</strain>
    </source>
</reference>
<dbReference type="AlphaFoldDB" id="A0A0F3MCA7"/>
<dbReference type="GO" id="GO:0006508">
    <property type="term" value="P:proteolysis"/>
    <property type="evidence" value="ECO:0007669"/>
    <property type="project" value="UniProtKB-KW"/>
</dbReference>
<dbReference type="InterPro" id="IPR040921">
    <property type="entry name" value="Peptidase_S66C"/>
</dbReference>
<feature type="domain" description="LD-carboxypeptidase C-terminal" evidence="8">
    <location>
        <begin position="201"/>
        <end position="310"/>
    </location>
</feature>
<dbReference type="Gene3D" id="3.50.30.60">
    <property type="entry name" value="LD-carboxypeptidase A C-terminal domain-like"/>
    <property type="match status" value="1"/>
</dbReference>
<dbReference type="SUPFAM" id="SSF141986">
    <property type="entry name" value="LD-carboxypeptidase A C-terminal domain-like"/>
    <property type="match status" value="1"/>
</dbReference>
<organism evidence="9 11">
    <name type="scientific">Orientia tsutsugamushi str. Gilliam</name>
    <dbReference type="NCBI Taxonomy" id="1359184"/>
    <lineage>
        <taxon>Bacteria</taxon>
        <taxon>Pseudomonadati</taxon>
        <taxon>Pseudomonadota</taxon>
        <taxon>Alphaproteobacteria</taxon>
        <taxon>Rickettsiales</taxon>
        <taxon>Rickettsiaceae</taxon>
        <taxon>Rickettsieae</taxon>
        <taxon>Orientia</taxon>
    </lineage>
</organism>
<reference evidence="12" key="2">
    <citation type="submission" date="2018-03" db="EMBL/GenBank/DDBJ databases">
        <authorList>
            <person name="Batty M. E."/>
            <person name="Batty M E."/>
        </authorList>
    </citation>
    <scope>NUCLEOTIDE SEQUENCE [LARGE SCALE GENOMIC DNA]</scope>
    <source>
        <strain evidence="12">Gilliam</strain>
    </source>
</reference>
<evidence type="ECO:0000256" key="6">
    <source>
        <dbReference type="PIRSR" id="PIRSR028757-1"/>
    </source>
</evidence>
<keyword evidence="3" id="KW-0645">Protease</keyword>
<evidence type="ECO:0000313" key="10">
    <source>
        <dbReference type="EMBL" id="SPR04113.1"/>
    </source>
</evidence>
<feature type="active site" description="Charge relay system" evidence="6">
    <location>
        <position position="231"/>
    </location>
</feature>
<dbReference type="InterPro" id="IPR040449">
    <property type="entry name" value="Peptidase_S66_N"/>
</dbReference>
<feature type="active site" description="Charge relay system" evidence="6">
    <location>
        <position position="296"/>
    </location>
</feature>
<keyword evidence="2 9" id="KW-0121">Carboxypeptidase</keyword>
<dbReference type="InterPro" id="IPR029062">
    <property type="entry name" value="Class_I_gatase-like"/>
</dbReference>
<evidence type="ECO:0000256" key="2">
    <source>
        <dbReference type="ARBA" id="ARBA00022645"/>
    </source>
</evidence>
<keyword evidence="4 10" id="KW-0378">Hydrolase</keyword>
<dbReference type="PATRIC" id="fig|1359184.3.peg.255"/>
<dbReference type="PANTHER" id="PTHR30237">
    <property type="entry name" value="MURAMOYLTETRAPEPTIDE CARBOXYPEPTIDASE"/>
    <property type="match status" value="1"/>
</dbReference>
<dbReference type="SUPFAM" id="SSF52317">
    <property type="entry name" value="Class I glutamine amidotransferase-like"/>
    <property type="match status" value="1"/>
</dbReference>
<feature type="active site" description="Nucleophile" evidence="6">
    <location>
        <position position="131"/>
    </location>
</feature>
<evidence type="ECO:0000256" key="4">
    <source>
        <dbReference type="ARBA" id="ARBA00022801"/>
    </source>
</evidence>
<dbReference type="EC" id="3.4.17.13" evidence="10"/>
<feature type="domain" description="LD-carboxypeptidase N-terminal" evidence="7">
    <location>
        <begin position="26"/>
        <end position="150"/>
    </location>
</feature>
<name>A0A0F3MCA7_ORITS</name>
<dbReference type="Proteomes" id="UP000033769">
    <property type="component" value="Unassembled WGS sequence"/>
</dbReference>
<dbReference type="EMBL" id="LS398551">
    <property type="protein sequence ID" value="SPR04113.1"/>
    <property type="molecule type" value="Genomic_DNA"/>
</dbReference>
<dbReference type="Gene3D" id="3.40.50.10740">
    <property type="entry name" value="Class I glutamine amidotransferase-like"/>
    <property type="match status" value="1"/>
</dbReference>
<proteinExistence type="inferred from homology"/>
<keyword evidence="12" id="KW-1185">Reference proteome</keyword>
<dbReference type="RefSeq" id="WP_047220503.1">
    <property type="nucleotide sequence ID" value="NZ_LS398551.1"/>
</dbReference>
<dbReference type="InterPro" id="IPR027478">
    <property type="entry name" value="LdcA_N"/>
</dbReference>
<dbReference type="InterPro" id="IPR027461">
    <property type="entry name" value="Carboxypeptidase_A_C_sf"/>
</dbReference>
<reference evidence="9 11" key="1">
    <citation type="submission" date="2015-02" db="EMBL/GenBank/DDBJ databases">
        <title>Genome Sequencing of Rickettsiales.</title>
        <authorList>
            <person name="Daugherty S.C."/>
            <person name="Su Q."/>
            <person name="Abolude K."/>
            <person name="Beier-Sexton M."/>
            <person name="Carlyon J.A."/>
            <person name="Carter R."/>
            <person name="Day N.P."/>
            <person name="Dumler S.J."/>
            <person name="Dyachenko V."/>
            <person name="Godinez A."/>
            <person name="Kurtti T.J."/>
            <person name="Lichay M."/>
            <person name="Mullins K.E."/>
            <person name="Ott S."/>
            <person name="Pappas-Brown V."/>
            <person name="Paris D.H."/>
            <person name="Patel P."/>
            <person name="Richards A.L."/>
            <person name="Sadzewicz L."/>
            <person name="Sears K."/>
            <person name="Seidman D."/>
            <person name="Sengamalay N."/>
            <person name="Stenos J."/>
            <person name="Tallon L.J."/>
            <person name="Vincent G."/>
            <person name="Fraser C.M."/>
            <person name="Munderloh U."/>
            <person name="Dunning-Hotopp J.C."/>
        </authorList>
    </citation>
    <scope>NUCLEOTIDE SEQUENCE [LARGE SCALE GENOMIC DNA]</scope>
    <source>
        <strain evidence="9 11">Gilliam</strain>
    </source>
</reference>